<dbReference type="SUPFAM" id="SSF53067">
    <property type="entry name" value="Actin-like ATPase domain"/>
    <property type="match status" value="1"/>
</dbReference>
<feature type="region of interest" description="Disordered" evidence="1">
    <location>
        <begin position="368"/>
        <end position="387"/>
    </location>
</feature>
<dbReference type="RefSeq" id="XP_065458263.1">
    <property type="nucleotide sequence ID" value="XM_065602191.1"/>
</dbReference>
<dbReference type="GeneID" id="90643799"/>
<evidence type="ECO:0000313" key="4">
    <source>
        <dbReference type="Proteomes" id="UP001302367"/>
    </source>
</evidence>
<protein>
    <submittedName>
        <fullName evidence="3">Uncharacterized protein</fullName>
    </submittedName>
</protein>
<dbReference type="Proteomes" id="UP001302367">
    <property type="component" value="Chromosome 2"/>
</dbReference>
<feature type="transmembrane region" description="Helical" evidence="2">
    <location>
        <begin position="7"/>
        <end position="27"/>
    </location>
</feature>
<organism evidence="3 4">
    <name type="scientific">Cercospora beticola</name>
    <name type="common">Sugarbeet leaf spot fungus</name>
    <dbReference type="NCBI Taxonomy" id="122368"/>
    <lineage>
        <taxon>Eukaryota</taxon>
        <taxon>Fungi</taxon>
        <taxon>Dikarya</taxon>
        <taxon>Ascomycota</taxon>
        <taxon>Pezizomycotina</taxon>
        <taxon>Dothideomycetes</taxon>
        <taxon>Dothideomycetidae</taxon>
        <taxon>Mycosphaerellales</taxon>
        <taxon>Mycosphaerellaceae</taxon>
        <taxon>Cercospora</taxon>
    </lineage>
</organism>
<sequence length="387" mass="43063">MAARNRLLEYVLLIVVSLAFVSATVGYPDCRNPRCLPIAVHDAPGVGFDLTAGYGVSSVNFYNGPTKDLVKVEAAQEYKDLIVRLSASPSSRPSYIDSLKRWWNKQRGRPSTTDVGIISDLILQLKNATEVELGINLDKIVLSHLRFPALRAEDIGDAVEYAGLQSWLHTSDNGEWDPNQLSPNRAALAAHGVNLCQEYGSWQVCIEPISANVSDVTVYYASLTRSALYTSLDTYLQPFEVHREREPYSFFDSKLGLDNMPQFPSEDAYWDSMRDKLVPPRNSVYGRPITHVIVGGEAAMMPGFRNALREALVNASVSQSAVDAIINTDESCPFPLHAAARGAALLARWRQEARLHCFEMLGDCNEQRARERDGRSAARTSRQKPDW</sequence>
<keyword evidence="2" id="KW-0812">Transmembrane</keyword>
<evidence type="ECO:0000313" key="3">
    <source>
        <dbReference type="EMBL" id="WPA97577.1"/>
    </source>
</evidence>
<proteinExistence type="predicted"/>
<keyword evidence="4" id="KW-1185">Reference proteome</keyword>
<evidence type="ECO:0000256" key="1">
    <source>
        <dbReference type="SAM" id="MobiDB-lite"/>
    </source>
</evidence>
<reference evidence="3 4" key="1">
    <citation type="submission" date="2023-09" db="EMBL/GenBank/DDBJ databases">
        <title>Complete-Gapless Cercospora beticola genome.</title>
        <authorList>
            <person name="Wyatt N.A."/>
            <person name="Spanner R.E."/>
            <person name="Bolton M.D."/>
        </authorList>
    </citation>
    <scope>NUCLEOTIDE SEQUENCE [LARGE SCALE GENOMIC DNA]</scope>
    <source>
        <strain evidence="3">Cb09-40</strain>
    </source>
</reference>
<dbReference type="InterPro" id="IPR043129">
    <property type="entry name" value="ATPase_NBD"/>
</dbReference>
<evidence type="ECO:0000256" key="2">
    <source>
        <dbReference type="SAM" id="Phobius"/>
    </source>
</evidence>
<name>A0ABZ0NDG4_CERBT</name>
<keyword evidence="2" id="KW-0472">Membrane</keyword>
<dbReference type="EMBL" id="CP134185">
    <property type="protein sequence ID" value="WPA97577.1"/>
    <property type="molecule type" value="Genomic_DNA"/>
</dbReference>
<accession>A0ABZ0NDG4</accession>
<keyword evidence="2" id="KW-1133">Transmembrane helix</keyword>
<gene>
    <name evidence="3" type="ORF">RHO25_002187</name>
</gene>